<keyword evidence="2" id="KW-1185">Reference proteome</keyword>
<reference evidence="1" key="1">
    <citation type="submission" date="2023-10" db="EMBL/GenBank/DDBJ databases">
        <authorList>
            <person name="Rodriguez Cubillos JULIANA M."/>
            <person name="De Vega J."/>
        </authorList>
    </citation>
    <scope>NUCLEOTIDE SEQUENCE</scope>
</reference>
<name>A0ACB0IYN7_TRIPR</name>
<sequence length="886" mass="98379">MENKSWLNIVVDGNKAMEQHWSYIVSNYIEKIVRCFIGDSQEQEKYLGLVFYNANSELVEAGYDMQFINWTKDVNRYMESLSHLSFNGNDLNHSSMAEGLAEALVMYPKPCDTMTEREYYNDERHCILVALGDPVPKKIPVCVPMIKRAQLIGQRLQACNADFLEVAQKCVPLAVSLSVITPNPVPIFGAIFNMGNNVLTLSNAPISSYSTGQFTVLLSKNFKEAHNALNGKTMVEFPSTTPIESINAGADTTIFNVLNLQEQQVSTVAASEAMIGEQIHEVSNAVMPDTVSTAQPHDSSALIFSTDLENVASPSSEIRINLFDDIMTDFPPNKRSKSFVTETELLNLLELEENTFGSINDYLGQDQGVSTENQISAEEALKGYENELGEALNVAPIIASNDQTFNVELTASSSQNINIPPEQVQVPAPEQVQVPVSNAGEGSSTGLLHGNALESWYNPQAMMNTSTLAFRNFPTSVSNGNSTFSSITGNSQMLLQQNSSLGNLPMQHQQNSSLQLQQNSSLGNLPMQLQQNSSLGNSPMQLQPNSSLGNSPMQFQQNSLLGNSPMQFQQNSPLGNSPMQFQQNSLLGNSPMQFQQNSPLGNSPMQFQQNSPPGNSPMQFQQNSSLESLQTQVQQNSSLGNSQMQFQQNSLLGNSLMQFQQNSSLGNLQIQQLQQNSPQTQFSMFPDYSRGLMGNFAGDPIGQHLESYNQYLRNNNIVGYNPPAFGENGWLRAIPSYSLPYLSSNLIVPSIAELPNYIHTWEGNVAGKINSSRFTVMKAKAYRKTTAPITLTFRWGNRLEISHFMPQKAVNHTKRVFNGRFSEPLAYVFFHVLKYNSVDLYNHLRNKYLGARIDLQYQTIILTPAEREHYYVGTIFPGDTLFIEPS</sequence>
<protein>
    <submittedName>
        <fullName evidence="1">Uncharacterized protein</fullName>
    </submittedName>
</protein>
<evidence type="ECO:0000313" key="2">
    <source>
        <dbReference type="Proteomes" id="UP001177021"/>
    </source>
</evidence>
<organism evidence="1 2">
    <name type="scientific">Trifolium pratense</name>
    <name type="common">Red clover</name>
    <dbReference type="NCBI Taxonomy" id="57577"/>
    <lineage>
        <taxon>Eukaryota</taxon>
        <taxon>Viridiplantae</taxon>
        <taxon>Streptophyta</taxon>
        <taxon>Embryophyta</taxon>
        <taxon>Tracheophyta</taxon>
        <taxon>Spermatophyta</taxon>
        <taxon>Magnoliopsida</taxon>
        <taxon>eudicotyledons</taxon>
        <taxon>Gunneridae</taxon>
        <taxon>Pentapetalae</taxon>
        <taxon>rosids</taxon>
        <taxon>fabids</taxon>
        <taxon>Fabales</taxon>
        <taxon>Fabaceae</taxon>
        <taxon>Papilionoideae</taxon>
        <taxon>50 kb inversion clade</taxon>
        <taxon>NPAAA clade</taxon>
        <taxon>Hologalegina</taxon>
        <taxon>IRL clade</taxon>
        <taxon>Trifolieae</taxon>
        <taxon>Trifolium</taxon>
    </lineage>
</organism>
<dbReference type="EMBL" id="CASHSV030000013">
    <property type="protein sequence ID" value="CAJ2636909.1"/>
    <property type="molecule type" value="Genomic_DNA"/>
</dbReference>
<comment type="caution">
    <text evidence="1">The sequence shown here is derived from an EMBL/GenBank/DDBJ whole genome shotgun (WGS) entry which is preliminary data.</text>
</comment>
<gene>
    <name evidence="1" type="ORF">MILVUS5_LOCUS7333</name>
</gene>
<evidence type="ECO:0000313" key="1">
    <source>
        <dbReference type="EMBL" id="CAJ2636909.1"/>
    </source>
</evidence>
<proteinExistence type="predicted"/>
<accession>A0ACB0IYN7</accession>
<dbReference type="Proteomes" id="UP001177021">
    <property type="component" value="Unassembled WGS sequence"/>
</dbReference>